<gene>
    <name evidence="1" type="ORF">JRQ81_017381</name>
</gene>
<reference evidence="1" key="1">
    <citation type="journal article" date="2023" name="DNA Res.">
        <title>Chromosome-level genome assembly of Phrynocephalus forsythii using third-generation DNA sequencing and Hi-C analysis.</title>
        <authorList>
            <person name="Qi Y."/>
            <person name="Zhao W."/>
            <person name="Zhao Y."/>
            <person name="Niu C."/>
            <person name="Cao S."/>
            <person name="Zhang Y."/>
        </authorList>
    </citation>
    <scope>NUCLEOTIDE SEQUENCE</scope>
    <source>
        <tissue evidence="1">Muscle</tissue>
    </source>
</reference>
<name>A0A9Q0XQ80_9SAUR</name>
<organism evidence="1 2">
    <name type="scientific">Phrynocephalus forsythii</name>
    <dbReference type="NCBI Taxonomy" id="171643"/>
    <lineage>
        <taxon>Eukaryota</taxon>
        <taxon>Metazoa</taxon>
        <taxon>Chordata</taxon>
        <taxon>Craniata</taxon>
        <taxon>Vertebrata</taxon>
        <taxon>Euteleostomi</taxon>
        <taxon>Lepidosauria</taxon>
        <taxon>Squamata</taxon>
        <taxon>Bifurcata</taxon>
        <taxon>Unidentata</taxon>
        <taxon>Episquamata</taxon>
        <taxon>Toxicofera</taxon>
        <taxon>Iguania</taxon>
        <taxon>Acrodonta</taxon>
        <taxon>Agamidae</taxon>
        <taxon>Agaminae</taxon>
        <taxon>Phrynocephalus</taxon>
    </lineage>
</organism>
<evidence type="ECO:0000313" key="1">
    <source>
        <dbReference type="EMBL" id="KAJ7324361.1"/>
    </source>
</evidence>
<dbReference type="EMBL" id="JAPFRF010000008">
    <property type="protein sequence ID" value="KAJ7324361.1"/>
    <property type="molecule type" value="Genomic_DNA"/>
</dbReference>
<evidence type="ECO:0008006" key="3">
    <source>
        <dbReference type="Google" id="ProtNLM"/>
    </source>
</evidence>
<dbReference type="AlphaFoldDB" id="A0A9Q0XQ80"/>
<sequence>MASTEQDWQHAYAGAGHTEELVPSQEGSFGAVSHIACVSPPEPNDVGLQEERNRMKQGAEVEMEHYETSLLLRGRSTEKTLVMPLPPVVKPSTARMLPSGAAFKQTQVKHLDAKTVFLHGEIAEELSMEQHPGFFNQTRERFDQVACACFVIPSATENRMALRYT</sequence>
<evidence type="ECO:0000313" key="2">
    <source>
        <dbReference type="Proteomes" id="UP001142489"/>
    </source>
</evidence>
<dbReference type="Proteomes" id="UP001142489">
    <property type="component" value="Unassembled WGS sequence"/>
</dbReference>
<keyword evidence="2" id="KW-1185">Reference proteome</keyword>
<comment type="caution">
    <text evidence="1">The sequence shown here is derived from an EMBL/GenBank/DDBJ whole genome shotgun (WGS) entry which is preliminary data.</text>
</comment>
<proteinExistence type="predicted"/>
<protein>
    <recommendedName>
        <fullName evidence="3">Reverse transcriptase</fullName>
    </recommendedName>
</protein>
<accession>A0A9Q0XQ80</accession>